<dbReference type="Proteomes" id="UP001595867">
    <property type="component" value="Unassembled WGS sequence"/>
</dbReference>
<feature type="region of interest" description="Disordered" evidence="4">
    <location>
        <begin position="327"/>
        <end position="374"/>
    </location>
</feature>
<keyword evidence="2 3" id="KW-0040">ANK repeat</keyword>
<dbReference type="EMBL" id="JBHSBL010000015">
    <property type="protein sequence ID" value="MFC4066331.1"/>
    <property type="molecule type" value="Genomic_DNA"/>
</dbReference>
<dbReference type="PANTHER" id="PTHR24171:SF8">
    <property type="entry name" value="BRCA1-ASSOCIATED RING DOMAIN PROTEIN 1"/>
    <property type="match status" value="1"/>
</dbReference>
<dbReference type="Pfam" id="PF12796">
    <property type="entry name" value="Ank_2"/>
    <property type="match status" value="1"/>
</dbReference>
<evidence type="ECO:0000256" key="2">
    <source>
        <dbReference type="ARBA" id="ARBA00023043"/>
    </source>
</evidence>
<gene>
    <name evidence="5" type="ORF">ACFO0C_15470</name>
</gene>
<feature type="repeat" description="ANK" evidence="3">
    <location>
        <begin position="519"/>
        <end position="552"/>
    </location>
</feature>
<dbReference type="RefSeq" id="WP_378067300.1">
    <property type="nucleotide sequence ID" value="NZ_JBHSBL010000015.1"/>
</dbReference>
<dbReference type="PROSITE" id="PS50088">
    <property type="entry name" value="ANK_REPEAT"/>
    <property type="match status" value="2"/>
</dbReference>
<name>A0ABV8IRT1_9ACTN</name>
<dbReference type="SMART" id="SM00248">
    <property type="entry name" value="ANK"/>
    <property type="match status" value="2"/>
</dbReference>
<dbReference type="PANTHER" id="PTHR24171">
    <property type="entry name" value="ANKYRIN REPEAT DOMAIN-CONTAINING PROTEIN 39-RELATED"/>
    <property type="match status" value="1"/>
</dbReference>
<feature type="repeat" description="ANK" evidence="3">
    <location>
        <begin position="486"/>
        <end position="518"/>
    </location>
</feature>
<protein>
    <submittedName>
        <fullName evidence="5">Ankyrin repeat domain-containing protein</fullName>
    </submittedName>
</protein>
<proteinExistence type="predicted"/>
<evidence type="ECO:0000256" key="4">
    <source>
        <dbReference type="SAM" id="MobiDB-lite"/>
    </source>
</evidence>
<reference evidence="6" key="1">
    <citation type="journal article" date="2019" name="Int. J. Syst. Evol. Microbiol.">
        <title>The Global Catalogue of Microorganisms (GCM) 10K type strain sequencing project: providing services to taxonomists for standard genome sequencing and annotation.</title>
        <authorList>
            <consortium name="The Broad Institute Genomics Platform"/>
            <consortium name="The Broad Institute Genome Sequencing Center for Infectious Disease"/>
            <person name="Wu L."/>
            <person name="Ma J."/>
        </authorList>
    </citation>
    <scope>NUCLEOTIDE SEQUENCE [LARGE SCALE GENOMIC DNA]</scope>
    <source>
        <strain evidence="6">TBRC 5832</strain>
    </source>
</reference>
<comment type="caution">
    <text evidence="5">The sequence shown here is derived from an EMBL/GenBank/DDBJ whole genome shotgun (WGS) entry which is preliminary data.</text>
</comment>
<organism evidence="5 6">
    <name type="scientific">Actinoplanes subglobosus</name>
    <dbReference type="NCBI Taxonomy" id="1547892"/>
    <lineage>
        <taxon>Bacteria</taxon>
        <taxon>Bacillati</taxon>
        <taxon>Actinomycetota</taxon>
        <taxon>Actinomycetes</taxon>
        <taxon>Micromonosporales</taxon>
        <taxon>Micromonosporaceae</taxon>
        <taxon>Actinoplanes</taxon>
    </lineage>
</organism>
<accession>A0ABV8IRT1</accession>
<dbReference type="PROSITE" id="PS50297">
    <property type="entry name" value="ANK_REP_REGION"/>
    <property type="match status" value="2"/>
</dbReference>
<dbReference type="SUPFAM" id="SSF48403">
    <property type="entry name" value="Ankyrin repeat"/>
    <property type="match status" value="1"/>
</dbReference>
<dbReference type="InterPro" id="IPR002110">
    <property type="entry name" value="Ankyrin_rpt"/>
</dbReference>
<evidence type="ECO:0000313" key="6">
    <source>
        <dbReference type="Proteomes" id="UP001595867"/>
    </source>
</evidence>
<evidence type="ECO:0000313" key="5">
    <source>
        <dbReference type="EMBL" id="MFC4066331.1"/>
    </source>
</evidence>
<evidence type="ECO:0000256" key="1">
    <source>
        <dbReference type="ARBA" id="ARBA00022737"/>
    </source>
</evidence>
<dbReference type="InterPro" id="IPR036770">
    <property type="entry name" value="Ankyrin_rpt-contain_sf"/>
</dbReference>
<sequence length="589" mass="64221">MGGSDALALHRRIRRFGVPEEMIEACAAARAAGDWRLACAAGQIDVRFDPRRPQPDVEDMLVGFAPDLVRWHLPRARGGYTTFATGVEYVLAPDGPVDAETIVLVLRSPDSVLGSQRLTLDAVRWSDRANTSSLIRLAPYHWNARRAAELRFAIGGSAARVPLFTADGVALARAELGGGDDRPALAERLVLAPGSDESWTAAGLSQHGWFEDDSWRPGRFRAVAATIDPLRLATEARRVARQYGQASWALWYDRTRAVRIDVGDTTITATAVTSRYPREPVPVRSLPRLHPGLLRFPADLELVWHGLLTPADLHPLVRSALFPAERAHPVSASAGRRQAVSGPADRRQTTSGSAERGQLASGPDEGRQVASGSGGRTQSALVVAAAVPVRVRCGGLWHEVRLRHGRLELPHHTETEVQRERSMRAFGGVSAGCFAVGQAWTEPRGWLPRALRAARDDLWQRMTHGGTQVVADLLDRGMDPEIRDSRGRTLLHLLADFDHALLLPRLLRSGARIDAADREGHTPLATAVARGGDAGLVRALVEAGADPRGPSYNFTTMSILECIDFQDQTRRKERAPEVLAMIAYLRTVA</sequence>
<evidence type="ECO:0000256" key="3">
    <source>
        <dbReference type="PROSITE-ProRule" id="PRU00023"/>
    </source>
</evidence>
<dbReference type="Gene3D" id="1.25.40.20">
    <property type="entry name" value="Ankyrin repeat-containing domain"/>
    <property type="match status" value="1"/>
</dbReference>
<keyword evidence="6" id="KW-1185">Reference proteome</keyword>
<keyword evidence="1" id="KW-0677">Repeat</keyword>